<evidence type="ECO:0000313" key="3">
    <source>
        <dbReference type="Proteomes" id="UP000277766"/>
    </source>
</evidence>
<dbReference type="PROSITE" id="PS50995">
    <property type="entry name" value="HTH_MARR_2"/>
    <property type="match status" value="1"/>
</dbReference>
<feature type="domain" description="HTH marR-type" evidence="1">
    <location>
        <begin position="25"/>
        <end position="160"/>
    </location>
</feature>
<evidence type="ECO:0000259" key="1">
    <source>
        <dbReference type="PROSITE" id="PS50995"/>
    </source>
</evidence>
<organism evidence="2 3">
    <name type="scientific">Deinococcus radiophilus</name>
    <dbReference type="NCBI Taxonomy" id="32062"/>
    <lineage>
        <taxon>Bacteria</taxon>
        <taxon>Thermotogati</taxon>
        <taxon>Deinococcota</taxon>
        <taxon>Deinococci</taxon>
        <taxon>Deinococcales</taxon>
        <taxon>Deinococcaceae</taxon>
        <taxon>Deinococcus</taxon>
    </lineage>
</organism>
<dbReference type="InterPro" id="IPR036388">
    <property type="entry name" value="WH-like_DNA-bd_sf"/>
</dbReference>
<dbReference type="RefSeq" id="WP_126351436.1">
    <property type="nucleotide sequence ID" value="NZ_CP086380.1"/>
</dbReference>
<dbReference type="GO" id="GO:0003700">
    <property type="term" value="F:DNA-binding transcription factor activity"/>
    <property type="evidence" value="ECO:0007669"/>
    <property type="project" value="InterPro"/>
</dbReference>
<dbReference type="Gene3D" id="1.10.10.10">
    <property type="entry name" value="Winged helix-like DNA-binding domain superfamily/Winged helix DNA-binding domain"/>
    <property type="match status" value="1"/>
</dbReference>
<dbReference type="PANTHER" id="PTHR33164:SF104">
    <property type="entry name" value="TRANSCRIPTIONAL REGULATORY PROTEIN"/>
    <property type="match status" value="1"/>
</dbReference>
<comment type="caution">
    <text evidence="2">The sequence shown here is derived from an EMBL/GenBank/DDBJ whole genome shotgun (WGS) entry which is preliminary data.</text>
</comment>
<reference evidence="2 3" key="1">
    <citation type="submission" date="2018-12" db="EMBL/GenBank/DDBJ databases">
        <title>Deinococcus radiophilus ATCC 27603 genome sequencing and assembly.</title>
        <authorList>
            <person name="Maclea K.S."/>
            <person name="Maynard C.R."/>
        </authorList>
    </citation>
    <scope>NUCLEOTIDE SEQUENCE [LARGE SCALE GENOMIC DNA]</scope>
    <source>
        <strain evidence="2 3">ATCC 27603</strain>
    </source>
</reference>
<dbReference type="SMART" id="SM00347">
    <property type="entry name" value="HTH_MARR"/>
    <property type="match status" value="1"/>
</dbReference>
<dbReference type="Proteomes" id="UP000277766">
    <property type="component" value="Unassembled WGS sequence"/>
</dbReference>
<dbReference type="SUPFAM" id="SSF46785">
    <property type="entry name" value="Winged helix' DNA-binding domain"/>
    <property type="match status" value="1"/>
</dbReference>
<keyword evidence="3" id="KW-1185">Reference proteome</keyword>
<sequence length="167" mass="18483">MKTRPLLERIDRDWRTRRPDLDPTPMRRLILLARTARAAAERIEAGQGRHGLNSAQADLLLTLYRSAPPEGLTPGQLTGLSAISPSSVTNRLDRLAAEGLIKRLPDPADARVRRVQLAEAGRQRVEQLLPDHLAGERALLSALTEAEQAELEQLLLRLLDRLEAGAD</sequence>
<dbReference type="InterPro" id="IPR039422">
    <property type="entry name" value="MarR/SlyA-like"/>
</dbReference>
<dbReference type="AlphaFoldDB" id="A0A3S0IAF9"/>
<dbReference type="Pfam" id="PF12802">
    <property type="entry name" value="MarR_2"/>
    <property type="match status" value="1"/>
</dbReference>
<evidence type="ECO:0000313" key="2">
    <source>
        <dbReference type="EMBL" id="RTR28981.1"/>
    </source>
</evidence>
<dbReference type="InterPro" id="IPR000835">
    <property type="entry name" value="HTH_MarR-typ"/>
</dbReference>
<dbReference type="GO" id="GO:0006950">
    <property type="term" value="P:response to stress"/>
    <property type="evidence" value="ECO:0007669"/>
    <property type="project" value="TreeGrafter"/>
</dbReference>
<proteinExistence type="predicted"/>
<protein>
    <submittedName>
        <fullName evidence="2">MarR family transcriptional regulator</fullName>
    </submittedName>
</protein>
<accession>A0A3S0IAF9</accession>
<dbReference type="OrthoDB" id="32523at2"/>
<name>A0A3S0IAF9_9DEIO</name>
<dbReference type="EMBL" id="RXPE01000005">
    <property type="protein sequence ID" value="RTR28981.1"/>
    <property type="molecule type" value="Genomic_DNA"/>
</dbReference>
<dbReference type="PRINTS" id="PR00598">
    <property type="entry name" value="HTHMARR"/>
</dbReference>
<dbReference type="PANTHER" id="PTHR33164">
    <property type="entry name" value="TRANSCRIPTIONAL REGULATOR, MARR FAMILY"/>
    <property type="match status" value="1"/>
</dbReference>
<gene>
    <name evidence="2" type="ORF">EJ104_03805</name>
</gene>
<dbReference type="InterPro" id="IPR036390">
    <property type="entry name" value="WH_DNA-bd_sf"/>
</dbReference>